<proteinExistence type="inferred from homology"/>
<evidence type="ECO:0000256" key="8">
    <source>
        <dbReference type="ARBA" id="ARBA00023211"/>
    </source>
</evidence>
<keyword evidence="4 14" id="KW-0808">Transferase</keyword>
<evidence type="ECO:0000256" key="7">
    <source>
        <dbReference type="ARBA" id="ARBA00023180"/>
    </source>
</evidence>
<keyword evidence="8" id="KW-0464">Manganese</keyword>
<dbReference type="EC" id="2.4.1.186" evidence="10"/>
<keyword evidence="3" id="KW-0963">Cytoplasm</keyword>
<dbReference type="GO" id="GO:0008466">
    <property type="term" value="F:glycogenin glucosyltransferase activity"/>
    <property type="evidence" value="ECO:0007669"/>
    <property type="project" value="UniProtKB-EC"/>
</dbReference>
<comment type="subcellular location">
    <subcellularLocation>
        <location evidence="2">Cytoplasm</location>
    </subcellularLocation>
</comment>
<dbReference type="RefSeq" id="XP_020064429.1">
    <property type="nucleotide sequence ID" value="XM_020210059.1"/>
</dbReference>
<comment type="catalytic activity">
    <reaction evidence="11">
        <text>[1,4-alpha-D-glucosyl](n)-L-tyrosyl-[glycogenin] + UDP-alpha-D-glucose = [1,4-alpha-D-glucosyl](n+1)-L-tyrosyl-[glycogenin] + UDP + H(+)</text>
        <dbReference type="Rhea" id="RHEA:56560"/>
        <dbReference type="Rhea" id="RHEA-COMP:14606"/>
        <dbReference type="Rhea" id="RHEA-COMP:14607"/>
        <dbReference type="ChEBI" id="CHEBI:15378"/>
        <dbReference type="ChEBI" id="CHEBI:58223"/>
        <dbReference type="ChEBI" id="CHEBI:58885"/>
        <dbReference type="ChEBI" id="CHEBI:140574"/>
        <dbReference type="EC" id="2.4.1.186"/>
    </reaction>
</comment>
<dbReference type="Gene3D" id="3.90.550.10">
    <property type="entry name" value="Spore Coat Polysaccharide Biosynthesis Protein SpsA, Chain A"/>
    <property type="match status" value="1"/>
</dbReference>
<comment type="cofactor">
    <cofactor evidence="1">
        <name>Mn(2+)</name>
        <dbReference type="ChEBI" id="CHEBI:29035"/>
    </cofactor>
</comment>
<accession>A0A1E4SIN7</accession>
<dbReference type="InterPro" id="IPR029044">
    <property type="entry name" value="Nucleotide-diphossugar_trans"/>
</dbReference>
<keyword evidence="7" id="KW-0325">Glycoprotein</keyword>
<dbReference type="STRING" id="984487.A0A1E4SIN7"/>
<keyword evidence="5" id="KW-0479">Metal-binding</keyword>
<evidence type="ECO:0000256" key="1">
    <source>
        <dbReference type="ARBA" id="ARBA00001936"/>
    </source>
</evidence>
<comment type="catalytic activity">
    <reaction evidence="12">
        <text>L-tyrosyl-[glycogenin] + UDP-alpha-D-glucose = alpha-D-glucosyl-L-tyrosyl-[glycogenin] + UDP + H(+)</text>
        <dbReference type="Rhea" id="RHEA:23360"/>
        <dbReference type="Rhea" id="RHEA-COMP:14604"/>
        <dbReference type="Rhea" id="RHEA-COMP:14605"/>
        <dbReference type="ChEBI" id="CHEBI:15378"/>
        <dbReference type="ChEBI" id="CHEBI:46858"/>
        <dbReference type="ChEBI" id="CHEBI:58223"/>
        <dbReference type="ChEBI" id="CHEBI:58885"/>
        <dbReference type="ChEBI" id="CHEBI:140573"/>
        <dbReference type="EC" id="2.4.1.186"/>
    </reaction>
</comment>
<dbReference type="GO" id="GO:0046872">
    <property type="term" value="F:metal ion binding"/>
    <property type="evidence" value="ECO:0007669"/>
    <property type="project" value="UniProtKB-KW"/>
</dbReference>
<dbReference type="PANTHER" id="PTHR11183">
    <property type="entry name" value="GLYCOGENIN SUBFAMILY MEMBER"/>
    <property type="match status" value="1"/>
</dbReference>
<dbReference type="InterPro" id="IPR002495">
    <property type="entry name" value="Glyco_trans_8"/>
</dbReference>
<dbReference type="GeneID" id="30984195"/>
<organism evidence="14 15">
    <name type="scientific">Suhomyces tanzawaensis NRRL Y-17324</name>
    <dbReference type="NCBI Taxonomy" id="984487"/>
    <lineage>
        <taxon>Eukaryota</taxon>
        <taxon>Fungi</taxon>
        <taxon>Dikarya</taxon>
        <taxon>Ascomycota</taxon>
        <taxon>Saccharomycotina</taxon>
        <taxon>Pichiomycetes</taxon>
        <taxon>Debaryomycetaceae</taxon>
        <taxon>Suhomyces</taxon>
    </lineage>
</organism>
<sequence length="405" mass="45827">MTKAYITLLTDESYLAGALTLAAALRHHGTIHKLVILLTHEALSSDSIDLVHEAYDEIVPIDESLIQAPLEGVLSKLGRAELSVTYSKFLLWNQTQYDQLIYLDSDTLPLTNLDELFVEYSGASANQIVASPDSGWPDIFNSGVLVLKPSTTVFEDLLASATTTESFDGADQGLLNEFFNVASAGKNWIRLPFLYNVTPNLGQHYQYLPAFTRFFKDIKLLHFFGKVKPWHLRDIVSSDTANFHHLWWALFNKHFSDPKVRARLLQRAPGEGYKLRFEKYTNTWDEPVPGPQELAALPQLEEQEDEIPSVFPWEQREHVAPTRVFNSFKSSGPAETQRVHSKADSDLRKNIESLSLVKIGSKKPSSLLKNYHFSEEGSFNPDQAFEEVSKIPLQFLSKQNKKNSK</sequence>
<dbReference type="Pfam" id="PF01501">
    <property type="entry name" value="Glyco_transf_8"/>
    <property type="match status" value="1"/>
</dbReference>
<dbReference type="EMBL" id="KV453912">
    <property type="protein sequence ID" value="ODV79307.1"/>
    <property type="molecule type" value="Genomic_DNA"/>
</dbReference>
<evidence type="ECO:0000256" key="5">
    <source>
        <dbReference type="ARBA" id="ARBA00022723"/>
    </source>
</evidence>
<dbReference type="GO" id="GO:0005737">
    <property type="term" value="C:cytoplasm"/>
    <property type="evidence" value="ECO:0007669"/>
    <property type="project" value="UniProtKB-SubCell"/>
</dbReference>
<evidence type="ECO:0000256" key="2">
    <source>
        <dbReference type="ARBA" id="ARBA00004496"/>
    </source>
</evidence>
<evidence type="ECO:0000256" key="3">
    <source>
        <dbReference type="ARBA" id="ARBA00022490"/>
    </source>
</evidence>
<keyword evidence="6" id="KW-0320">Glycogen biosynthesis</keyword>
<dbReference type="CDD" id="cd02537">
    <property type="entry name" value="GT8_Glycogenin"/>
    <property type="match status" value="1"/>
</dbReference>
<dbReference type="Proteomes" id="UP000094285">
    <property type="component" value="Unassembled WGS sequence"/>
</dbReference>
<gene>
    <name evidence="14" type="ORF">CANTADRAFT_52283</name>
</gene>
<protein>
    <recommendedName>
        <fullName evidence="10">glycogenin glucosyltransferase</fullName>
        <ecNumber evidence="10">2.4.1.186</ecNumber>
    </recommendedName>
</protein>
<evidence type="ECO:0000256" key="13">
    <source>
        <dbReference type="ARBA" id="ARBA00057883"/>
    </source>
</evidence>
<evidence type="ECO:0000256" key="10">
    <source>
        <dbReference type="ARBA" id="ARBA00038934"/>
    </source>
</evidence>
<evidence type="ECO:0000313" key="15">
    <source>
        <dbReference type="Proteomes" id="UP000094285"/>
    </source>
</evidence>
<name>A0A1E4SIN7_9ASCO</name>
<dbReference type="OrthoDB" id="2014201at2759"/>
<keyword evidence="15" id="KW-1185">Reference proteome</keyword>
<dbReference type="GO" id="GO:0005978">
    <property type="term" value="P:glycogen biosynthetic process"/>
    <property type="evidence" value="ECO:0007669"/>
    <property type="project" value="UniProtKB-KW"/>
</dbReference>
<comment type="similarity">
    <text evidence="9">Belongs to the glycosyltransferase 8 family. Glycogenin subfamily.</text>
</comment>
<dbReference type="FunFam" id="3.90.550.10:FF:000092">
    <property type="entry name" value="Glycogenin 2"/>
    <property type="match status" value="1"/>
</dbReference>
<evidence type="ECO:0000256" key="6">
    <source>
        <dbReference type="ARBA" id="ARBA00023056"/>
    </source>
</evidence>
<evidence type="ECO:0000256" key="9">
    <source>
        <dbReference type="ARBA" id="ARBA00038162"/>
    </source>
</evidence>
<evidence type="ECO:0000256" key="4">
    <source>
        <dbReference type="ARBA" id="ARBA00022679"/>
    </source>
</evidence>
<evidence type="ECO:0000256" key="11">
    <source>
        <dbReference type="ARBA" id="ARBA00050886"/>
    </source>
</evidence>
<evidence type="ECO:0000313" key="14">
    <source>
        <dbReference type="EMBL" id="ODV79307.1"/>
    </source>
</evidence>
<dbReference type="InterPro" id="IPR050587">
    <property type="entry name" value="GNT1/Glycosyltrans_8"/>
</dbReference>
<dbReference type="SUPFAM" id="SSF53448">
    <property type="entry name" value="Nucleotide-diphospho-sugar transferases"/>
    <property type="match status" value="1"/>
</dbReference>
<comment type="function">
    <text evidence="13">Self-glucosylating initiator of glycogen synthesis. It catalyzes the formation of a short alpha (1,4)-glucosyl chain covalently attached via a glucose 1-O-tyrosyl linkage to internal tyrosine residues and these chains act as primers for the elongation reaction catalyzed by glycogen synthase.</text>
</comment>
<dbReference type="AlphaFoldDB" id="A0A1E4SIN7"/>
<reference evidence="15" key="1">
    <citation type="submission" date="2016-05" db="EMBL/GenBank/DDBJ databases">
        <title>Comparative genomics of biotechnologically important yeasts.</title>
        <authorList>
            <consortium name="DOE Joint Genome Institute"/>
            <person name="Riley R."/>
            <person name="Haridas S."/>
            <person name="Wolfe K.H."/>
            <person name="Lopes M.R."/>
            <person name="Hittinger C.T."/>
            <person name="Goker M."/>
            <person name="Salamov A."/>
            <person name="Wisecaver J."/>
            <person name="Long T.M."/>
            <person name="Aerts A.L."/>
            <person name="Barry K."/>
            <person name="Choi C."/>
            <person name="Clum A."/>
            <person name="Coughlan A.Y."/>
            <person name="Deshpande S."/>
            <person name="Douglass A.P."/>
            <person name="Hanson S.J."/>
            <person name="Klenk H.-P."/>
            <person name="Labutti K."/>
            <person name="Lapidus A."/>
            <person name="Lindquist E."/>
            <person name="Lipzen A."/>
            <person name="Meier-Kolthoff J.P."/>
            <person name="Ohm R.A."/>
            <person name="Otillar R.P."/>
            <person name="Pangilinan J."/>
            <person name="Peng Y."/>
            <person name="Rokas A."/>
            <person name="Rosa C.A."/>
            <person name="Scheuner C."/>
            <person name="Sibirny A.A."/>
            <person name="Slot J.C."/>
            <person name="Stielow J.B."/>
            <person name="Sun H."/>
            <person name="Kurtzman C.P."/>
            <person name="Blackwell M."/>
            <person name="Grigoriev I.V."/>
            <person name="Jeffries T.W."/>
        </authorList>
    </citation>
    <scope>NUCLEOTIDE SEQUENCE [LARGE SCALE GENOMIC DNA]</scope>
    <source>
        <strain evidence="15">NRRL Y-17324</strain>
    </source>
</reference>
<evidence type="ECO:0000256" key="12">
    <source>
        <dbReference type="ARBA" id="ARBA00052293"/>
    </source>
</evidence>